<feature type="region of interest" description="Disordered" evidence="1">
    <location>
        <begin position="248"/>
        <end position="291"/>
    </location>
</feature>
<accession>A0A3P7G2B0</accession>
<evidence type="ECO:0000313" key="2">
    <source>
        <dbReference type="EMBL" id="VDM35494.1"/>
    </source>
</evidence>
<name>A0A3P7G2B0_HYDTA</name>
<organism evidence="2 3">
    <name type="scientific">Hydatigena taeniaeformis</name>
    <name type="common">Feline tapeworm</name>
    <name type="synonym">Taenia taeniaeformis</name>
    <dbReference type="NCBI Taxonomy" id="6205"/>
    <lineage>
        <taxon>Eukaryota</taxon>
        <taxon>Metazoa</taxon>
        <taxon>Spiralia</taxon>
        <taxon>Lophotrochozoa</taxon>
        <taxon>Platyhelminthes</taxon>
        <taxon>Cestoda</taxon>
        <taxon>Eucestoda</taxon>
        <taxon>Cyclophyllidea</taxon>
        <taxon>Taeniidae</taxon>
        <taxon>Hydatigera</taxon>
    </lineage>
</organism>
<evidence type="ECO:0000256" key="1">
    <source>
        <dbReference type="SAM" id="MobiDB-lite"/>
    </source>
</evidence>
<evidence type="ECO:0000313" key="3">
    <source>
        <dbReference type="Proteomes" id="UP000274429"/>
    </source>
</evidence>
<protein>
    <submittedName>
        <fullName evidence="2">Uncharacterized protein</fullName>
    </submittedName>
</protein>
<feature type="compositionally biased region" description="Basic and acidic residues" evidence="1">
    <location>
        <begin position="248"/>
        <end position="266"/>
    </location>
</feature>
<dbReference type="Proteomes" id="UP000274429">
    <property type="component" value="Unassembled WGS sequence"/>
</dbReference>
<keyword evidence="3" id="KW-1185">Reference proteome</keyword>
<reference evidence="2 3" key="1">
    <citation type="submission" date="2018-11" db="EMBL/GenBank/DDBJ databases">
        <authorList>
            <consortium name="Pathogen Informatics"/>
        </authorList>
    </citation>
    <scope>NUCLEOTIDE SEQUENCE [LARGE SCALE GENOMIC DNA]</scope>
</reference>
<dbReference type="OrthoDB" id="6321109at2759"/>
<dbReference type="EMBL" id="UYWX01021790">
    <property type="protein sequence ID" value="VDM35494.1"/>
    <property type="molecule type" value="Genomic_DNA"/>
</dbReference>
<sequence>MKSSQYFSMDWQYFCRLMRQIQSYMDKNLAGIHDLLPTHGFDDTVSKLAFATSTLARLEDFSSQINVAMKSLSSSDAVDSPQQRSAEIERIFAKYDSSMMIFARDTILRLDTAIAKLKESTETLQHLQEDWRAYVTDLDSFRNWLLQRALFSKRDRQRSSFEELNQGGERLRNLRDTFRRLSGKRLRVDPELEKLDNDYKSLLYRMCHRESSSPSLHETPEPDSSKCSRTGILADLLQTVQHIKSDVEQADIRAERRRLDPSRDEGGPYNPVHESSPASKPIIEVKTHMDP</sequence>
<gene>
    <name evidence="2" type="ORF">TTAC_LOCUS10514</name>
</gene>
<dbReference type="AlphaFoldDB" id="A0A3P7G2B0"/>
<proteinExistence type="predicted"/>